<organism evidence="1">
    <name type="scientific">uncultured Solirubrobacteraceae bacterium</name>
    <dbReference type="NCBI Taxonomy" id="1162706"/>
    <lineage>
        <taxon>Bacteria</taxon>
        <taxon>Bacillati</taxon>
        <taxon>Actinomycetota</taxon>
        <taxon>Thermoleophilia</taxon>
        <taxon>Solirubrobacterales</taxon>
        <taxon>Solirubrobacteraceae</taxon>
        <taxon>environmental samples</taxon>
    </lineage>
</organism>
<name>A0A6J4T7D6_9ACTN</name>
<proteinExistence type="predicted"/>
<gene>
    <name evidence="1" type="ORF">AVDCRST_MAG85-2569</name>
</gene>
<evidence type="ECO:0000313" key="1">
    <source>
        <dbReference type="EMBL" id="CAA9515195.1"/>
    </source>
</evidence>
<sequence length="108" mass="11869">MPIHRDDRCSPSSPAEVTADLCHQLTRAGVAVARLLGDDLGRPTWSADDVAAELSLRLERRLHDFVVVFGTEDVVDSLILLAEAIDNLGMGETLEVSELVCLWSRLTR</sequence>
<dbReference type="EMBL" id="CADCVT010000279">
    <property type="protein sequence ID" value="CAA9515195.1"/>
    <property type="molecule type" value="Genomic_DNA"/>
</dbReference>
<accession>A0A6J4T7D6</accession>
<dbReference type="AlphaFoldDB" id="A0A6J4T7D6"/>
<protein>
    <submittedName>
        <fullName evidence="1">Uncharacterized protein</fullName>
    </submittedName>
</protein>
<reference evidence="1" key="1">
    <citation type="submission" date="2020-02" db="EMBL/GenBank/DDBJ databases">
        <authorList>
            <person name="Meier V. D."/>
        </authorList>
    </citation>
    <scope>NUCLEOTIDE SEQUENCE</scope>
    <source>
        <strain evidence="1">AVDCRST_MAG85</strain>
    </source>
</reference>